<dbReference type="EMBL" id="APJX01000004">
    <property type="protein sequence ID" value="EMS79611.1"/>
    <property type="molecule type" value="Genomic_DNA"/>
</dbReference>
<name>S0G5R3_9BACT</name>
<dbReference type="InterPro" id="IPR004559">
    <property type="entry name" value="HemW-like"/>
</dbReference>
<sequence>MCQPLSLYIHVPFCKRKCPYCDFFSVTDPSLIPAYVAGVCKEIRIWSDMTTDRVQAPLHTLYLGGGTPSVLSVAQAARILETVHQAFGVIPDAEITMEVNPGTVDAAYLSGIRQLGINRLSIGAQSFDPAKLSFLSRIHTRDQVFETLSGAARAGFSNIGLDLMYALPQETADVWQTDLDTALALQLPHLSCYMLTLEPGTPFYGQYQSGHLSPCDPDRRTDFFVHTSRVLEHAGYAHYEVSNFARNSAFRSVHNTHYWERGAYLGVGPSAHSFVPDGLSGTVAQKYGVKSGPGDVPGSLPDIVKKSGPVRAWNKTDIQVWLDHVTAGRLPWADHEILSPAQEKMEQIMLGLRTDMGVDINGLHPEIQVLMDRLAGQGSGVFFNHSREGFSARHFRLTRSGLTCLDGIVDAIIRKIT</sequence>
<keyword evidence="2" id="KW-0143">Chaperone</keyword>
<dbReference type="PROSITE" id="PS51918">
    <property type="entry name" value="RADICAL_SAM"/>
    <property type="match status" value="1"/>
</dbReference>
<reference evidence="4 5" key="1">
    <citation type="journal article" date="2013" name="Genome Announc.">
        <title>Draft Genome Sequence of Desulfotignum phosphitoxidans DSM 13687 Strain FiPS-3.</title>
        <authorList>
            <person name="Poehlein A."/>
            <person name="Daniel R."/>
            <person name="Simeonova D.D."/>
        </authorList>
    </citation>
    <scope>NUCLEOTIDE SEQUENCE [LARGE SCALE GENOMIC DNA]</scope>
    <source>
        <strain evidence="4 5">DSM 13687</strain>
    </source>
</reference>
<dbReference type="NCBIfam" id="TIGR00539">
    <property type="entry name" value="hemN_rel"/>
    <property type="match status" value="1"/>
</dbReference>
<proteinExistence type="inferred from homology"/>
<organism evidence="4 5">
    <name type="scientific">Desulfotignum phosphitoxidans DSM 13687</name>
    <dbReference type="NCBI Taxonomy" id="1286635"/>
    <lineage>
        <taxon>Bacteria</taxon>
        <taxon>Pseudomonadati</taxon>
        <taxon>Thermodesulfobacteriota</taxon>
        <taxon>Desulfobacteria</taxon>
        <taxon>Desulfobacterales</taxon>
        <taxon>Desulfobacteraceae</taxon>
        <taxon>Desulfotignum</taxon>
    </lineage>
</organism>
<comment type="similarity">
    <text evidence="1">Belongs to the anaerobic coproporphyrinogen-III oxidase family. HemW subfamily.</text>
</comment>
<dbReference type="InterPro" id="IPR034505">
    <property type="entry name" value="Coproporphyrinogen-III_oxidase"/>
</dbReference>
<dbReference type="RefSeq" id="WP_006965854.1">
    <property type="nucleotide sequence ID" value="NZ_APJX01000004.1"/>
</dbReference>
<evidence type="ECO:0000259" key="3">
    <source>
        <dbReference type="PROSITE" id="PS51918"/>
    </source>
</evidence>
<keyword evidence="2" id="KW-0479">Metal-binding</keyword>
<keyword evidence="2" id="KW-0949">S-adenosyl-L-methionine</keyword>
<keyword evidence="2" id="KW-0004">4Fe-4S</keyword>
<dbReference type="GO" id="GO:0051539">
    <property type="term" value="F:4 iron, 4 sulfur cluster binding"/>
    <property type="evidence" value="ECO:0007669"/>
    <property type="project" value="UniProtKB-UniRule"/>
</dbReference>
<dbReference type="CDD" id="cd01335">
    <property type="entry name" value="Radical_SAM"/>
    <property type="match status" value="1"/>
</dbReference>
<keyword evidence="2" id="KW-0963">Cytoplasm</keyword>
<dbReference type="SFLD" id="SFLDF00562">
    <property type="entry name" value="HemN-like__clustered_with_heat"/>
    <property type="match status" value="1"/>
</dbReference>
<dbReference type="GO" id="GO:0004109">
    <property type="term" value="F:coproporphyrinogen oxidase activity"/>
    <property type="evidence" value="ECO:0007669"/>
    <property type="project" value="InterPro"/>
</dbReference>
<keyword evidence="5" id="KW-1185">Reference proteome</keyword>
<dbReference type="Gene3D" id="3.30.750.200">
    <property type="match status" value="1"/>
</dbReference>
<dbReference type="GO" id="GO:0006779">
    <property type="term" value="P:porphyrin-containing compound biosynthetic process"/>
    <property type="evidence" value="ECO:0007669"/>
    <property type="project" value="InterPro"/>
</dbReference>
<feature type="domain" description="Radical SAM core" evidence="3">
    <location>
        <begin position="1"/>
        <end position="237"/>
    </location>
</feature>
<keyword evidence="4" id="KW-0560">Oxidoreductase</keyword>
<keyword evidence="2" id="KW-0349">Heme</keyword>
<dbReference type="PANTHER" id="PTHR13932">
    <property type="entry name" value="COPROPORPHYRINIGEN III OXIDASE"/>
    <property type="match status" value="1"/>
</dbReference>
<dbReference type="InterPro" id="IPR006638">
    <property type="entry name" value="Elp3/MiaA/NifB-like_rSAM"/>
</dbReference>
<dbReference type="Pfam" id="PF04055">
    <property type="entry name" value="Radical_SAM"/>
    <property type="match status" value="1"/>
</dbReference>
<comment type="function">
    <text evidence="2">Probably acts as a heme chaperone, transferring heme to an unknown acceptor. Binds one molecule of heme per monomer, possibly covalently. Binds 1 [4Fe-4S] cluster. The cluster is coordinated with 3 cysteines and an exchangeable S-adenosyl-L-methionine.</text>
</comment>
<dbReference type="InterPro" id="IPR007197">
    <property type="entry name" value="rSAM"/>
</dbReference>
<evidence type="ECO:0000313" key="5">
    <source>
        <dbReference type="Proteomes" id="UP000014216"/>
    </source>
</evidence>
<dbReference type="Proteomes" id="UP000014216">
    <property type="component" value="Unassembled WGS sequence"/>
</dbReference>
<dbReference type="SFLD" id="SFLDG01065">
    <property type="entry name" value="anaerobic_coproporphyrinogen-I"/>
    <property type="match status" value="1"/>
</dbReference>
<dbReference type="SMART" id="SM00729">
    <property type="entry name" value="Elp3"/>
    <property type="match status" value="1"/>
</dbReference>
<protein>
    <recommendedName>
        <fullName evidence="2">Heme chaperone HemW</fullName>
    </recommendedName>
</protein>
<keyword evidence="2" id="KW-0411">Iron-sulfur</keyword>
<dbReference type="AlphaFoldDB" id="S0G5R3"/>
<evidence type="ECO:0000256" key="2">
    <source>
        <dbReference type="RuleBase" id="RU364116"/>
    </source>
</evidence>
<comment type="subcellular location">
    <subcellularLocation>
        <location evidence="2">Cytoplasm</location>
    </subcellularLocation>
</comment>
<dbReference type="OrthoDB" id="9808022at2"/>
<dbReference type="SUPFAM" id="SSF102114">
    <property type="entry name" value="Radical SAM enzymes"/>
    <property type="match status" value="1"/>
</dbReference>
<dbReference type="PANTHER" id="PTHR13932:SF5">
    <property type="entry name" value="RADICAL S-ADENOSYL METHIONINE DOMAIN-CONTAINING PROTEIN 1, MITOCHONDRIAL"/>
    <property type="match status" value="1"/>
</dbReference>
<dbReference type="GO" id="GO:0046872">
    <property type="term" value="F:metal ion binding"/>
    <property type="evidence" value="ECO:0007669"/>
    <property type="project" value="UniProtKB-UniRule"/>
</dbReference>
<dbReference type="SFLD" id="SFLDS00029">
    <property type="entry name" value="Radical_SAM"/>
    <property type="match status" value="1"/>
</dbReference>
<evidence type="ECO:0000313" key="4">
    <source>
        <dbReference type="EMBL" id="EMS79611.1"/>
    </source>
</evidence>
<dbReference type="InterPro" id="IPR058240">
    <property type="entry name" value="rSAM_sf"/>
</dbReference>
<gene>
    <name evidence="4" type="primary">hemN</name>
    <name evidence="4" type="ORF">Dpo_4c01620</name>
</gene>
<dbReference type="SFLD" id="SFLDF00288">
    <property type="entry name" value="HemN-like__clustered_with_nucl"/>
    <property type="match status" value="1"/>
</dbReference>
<comment type="caution">
    <text evidence="4">The sequence shown here is derived from an EMBL/GenBank/DDBJ whole genome shotgun (WGS) entry which is preliminary data.</text>
</comment>
<evidence type="ECO:0000256" key="1">
    <source>
        <dbReference type="ARBA" id="ARBA00006100"/>
    </source>
</evidence>
<accession>S0G5R3</accession>
<keyword evidence="2" id="KW-0408">Iron</keyword>
<dbReference type="GO" id="GO:0005737">
    <property type="term" value="C:cytoplasm"/>
    <property type="evidence" value="ECO:0007669"/>
    <property type="project" value="UniProtKB-SubCell"/>
</dbReference>